<evidence type="ECO:0000256" key="6">
    <source>
        <dbReference type="ARBA" id="ARBA00023180"/>
    </source>
</evidence>
<dbReference type="EMBL" id="HG994580">
    <property type="protein sequence ID" value="CAF2754926.1"/>
    <property type="molecule type" value="Genomic_DNA"/>
</dbReference>
<keyword evidence="8" id="KW-1185">Reference proteome</keyword>
<keyword evidence="5" id="KW-0472">Membrane</keyword>
<dbReference type="InterPro" id="IPR019395">
    <property type="entry name" value="Transmembrane_161A/B"/>
</dbReference>
<evidence type="ECO:0000256" key="4">
    <source>
        <dbReference type="ARBA" id="ARBA00022989"/>
    </source>
</evidence>
<comment type="similarity">
    <text evidence="2">Belongs to the TMEM161 family.</text>
</comment>
<evidence type="ECO:0000256" key="5">
    <source>
        <dbReference type="ARBA" id="ARBA00023136"/>
    </source>
</evidence>
<gene>
    <name evidence="7" type="ORF">LSAA_573</name>
</gene>
<dbReference type="Proteomes" id="UP000675881">
    <property type="component" value="Chromosome 1"/>
</dbReference>
<evidence type="ECO:0000256" key="2">
    <source>
        <dbReference type="ARBA" id="ARBA00009706"/>
    </source>
</evidence>
<dbReference type="GO" id="GO:0016020">
    <property type="term" value="C:membrane"/>
    <property type="evidence" value="ECO:0007669"/>
    <property type="project" value="UniProtKB-SubCell"/>
</dbReference>
<proteinExistence type="inferred from homology"/>
<keyword evidence="4" id="KW-1133">Transmembrane helix</keyword>
<name>A0A7R8CER9_LEPSM</name>
<dbReference type="Pfam" id="PF10268">
    <property type="entry name" value="Tmemb_161AB"/>
    <property type="match status" value="1"/>
</dbReference>
<comment type="subcellular location">
    <subcellularLocation>
        <location evidence="1">Membrane</location>
        <topology evidence="1">Multi-pass membrane protein</topology>
    </subcellularLocation>
</comment>
<evidence type="ECO:0000256" key="3">
    <source>
        <dbReference type="ARBA" id="ARBA00022692"/>
    </source>
</evidence>
<dbReference type="AlphaFoldDB" id="A0A7R8CER9"/>
<evidence type="ECO:0000313" key="7">
    <source>
        <dbReference type="EMBL" id="CAF2754926.1"/>
    </source>
</evidence>
<sequence length="490" mass="56267">MAILGVQIVVTMITASVMSKIGPFKSVGRWLLTSSGLVRYCHPTDEELKAYAPSVNGIKRRHHKQQQQQETSTFNVPRNINVELETAPIRPIDVVQLRFYSEYQWLLDFSIYAIFVYIFTELYTFVMPDRIQTEINLSLVWCILVVGFSYWILLSLSSLYFEGEESTGERSLVIVMAFVYLFFAMMILIVQEDTLESGLDEAYKSFNMSAAAFLAENTGLDSSGPASKLVLKFFLAIWCSSIGALFTFPGLRIARMQWDVLKYTESQPSLMVLHAAFISPLLLTTLWVRPLSRDYLTIRVFKGMEGPLMTESQFESMRLYLIIAVFLLRLWVMPRYLQSYLNIAYHKMEEMKTEAGKISNINLQKMVARIFYYLCVVTLQYLAPMILILFLSLMYKKLGEGGTWTGLWVERSEETCSINEDSNTPFSKLFEQKDVEAVTQQVSLAWQSLKQVFSIAMCKGVLGFTTWWCCFIWFVSSAIGIAYQSYFAEV</sequence>
<evidence type="ECO:0000313" key="8">
    <source>
        <dbReference type="Proteomes" id="UP000675881"/>
    </source>
</evidence>
<protein>
    <submittedName>
        <fullName evidence="7">Transmembrane protein 161B</fullName>
    </submittedName>
</protein>
<evidence type="ECO:0000256" key="1">
    <source>
        <dbReference type="ARBA" id="ARBA00004141"/>
    </source>
</evidence>
<dbReference type="PANTHER" id="PTHR13624">
    <property type="entry name" value="RE42071P"/>
    <property type="match status" value="1"/>
</dbReference>
<reference evidence="7" key="1">
    <citation type="submission" date="2021-02" db="EMBL/GenBank/DDBJ databases">
        <authorList>
            <person name="Bekaert M."/>
        </authorList>
    </citation>
    <scope>NUCLEOTIDE SEQUENCE</scope>
    <source>
        <strain evidence="7">IoA-00</strain>
    </source>
</reference>
<dbReference type="PANTHER" id="PTHR13624:SF6">
    <property type="entry name" value="EMEI"/>
    <property type="match status" value="1"/>
</dbReference>
<keyword evidence="3 7" id="KW-0812">Transmembrane</keyword>
<keyword evidence="6" id="KW-0325">Glycoprotein</keyword>
<organism evidence="7 8">
    <name type="scientific">Lepeophtheirus salmonis</name>
    <name type="common">Salmon louse</name>
    <name type="synonym">Caligus salmonis</name>
    <dbReference type="NCBI Taxonomy" id="72036"/>
    <lineage>
        <taxon>Eukaryota</taxon>
        <taxon>Metazoa</taxon>
        <taxon>Ecdysozoa</taxon>
        <taxon>Arthropoda</taxon>
        <taxon>Crustacea</taxon>
        <taxon>Multicrustacea</taxon>
        <taxon>Hexanauplia</taxon>
        <taxon>Copepoda</taxon>
        <taxon>Siphonostomatoida</taxon>
        <taxon>Caligidae</taxon>
        <taxon>Lepeophtheirus</taxon>
    </lineage>
</organism>
<dbReference type="OrthoDB" id="784140at2759"/>
<accession>A0A7R8CER9</accession>